<dbReference type="KEGG" id="mbr:MONBRDRAFT_39105"/>
<feature type="region of interest" description="Disordered" evidence="1">
    <location>
        <begin position="205"/>
        <end position="245"/>
    </location>
</feature>
<dbReference type="Proteomes" id="UP000001357">
    <property type="component" value="Unassembled WGS sequence"/>
</dbReference>
<reference evidence="2 3" key="1">
    <citation type="journal article" date="2008" name="Nature">
        <title>The genome of the choanoflagellate Monosiga brevicollis and the origin of metazoans.</title>
        <authorList>
            <consortium name="JGI Sequencing"/>
            <person name="King N."/>
            <person name="Westbrook M.J."/>
            <person name="Young S.L."/>
            <person name="Kuo A."/>
            <person name="Abedin M."/>
            <person name="Chapman J."/>
            <person name="Fairclough S."/>
            <person name="Hellsten U."/>
            <person name="Isogai Y."/>
            <person name="Letunic I."/>
            <person name="Marr M."/>
            <person name="Pincus D."/>
            <person name="Putnam N."/>
            <person name="Rokas A."/>
            <person name="Wright K.J."/>
            <person name="Zuzow R."/>
            <person name="Dirks W."/>
            <person name="Good M."/>
            <person name="Goodstein D."/>
            <person name="Lemons D."/>
            <person name="Li W."/>
            <person name="Lyons J.B."/>
            <person name="Morris A."/>
            <person name="Nichols S."/>
            <person name="Richter D.J."/>
            <person name="Salamov A."/>
            <person name="Bork P."/>
            <person name="Lim W.A."/>
            <person name="Manning G."/>
            <person name="Miller W.T."/>
            <person name="McGinnis W."/>
            <person name="Shapiro H."/>
            <person name="Tjian R."/>
            <person name="Grigoriev I.V."/>
            <person name="Rokhsar D."/>
        </authorList>
    </citation>
    <scope>NUCLEOTIDE SEQUENCE [LARGE SCALE GENOMIC DNA]</scope>
    <source>
        <strain evidence="3">MX1 / ATCC 50154</strain>
    </source>
</reference>
<organism evidence="2 3">
    <name type="scientific">Monosiga brevicollis</name>
    <name type="common">Choanoflagellate</name>
    <dbReference type="NCBI Taxonomy" id="81824"/>
    <lineage>
        <taxon>Eukaryota</taxon>
        <taxon>Choanoflagellata</taxon>
        <taxon>Craspedida</taxon>
        <taxon>Salpingoecidae</taxon>
        <taxon>Monosiga</taxon>
    </lineage>
</organism>
<feature type="compositionally biased region" description="Basic and acidic residues" evidence="1">
    <location>
        <begin position="1"/>
        <end position="13"/>
    </location>
</feature>
<feature type="compositionally biased region" description="Low complexity" evidence="1">
    <location>
        <begin position="232"/>
        <end position="245"/>
    </location>
</feature>
<protein>
    <submittedName>
        <fullName evidence="2">Uncharacterized protein</fullName>
    </submittedName>
</protein>
<name>A9VC83_MONBE</name>
<feature type="region of interest" description="Disordered" evidence="1">
    <location>
        <begin position="104"/>
        <end position="168"/>
    </location>
</feature>
<evidence type="ECO:0000313" key="3">
    <source>
        <dbReference type="Proteomes" id="UP000001357"/>
    </source>
</evidence>
<dbReference type="InParanoid" id="A9VC83"/>
<dbReference type="EMBL" id="CH991580">
    <property type="protein sequence ID" value="EDQ84854.1"/>
    <property type="molecule type" value="Genomic_DNA"/>
</dbReference>
<accession>A9VC83</accession>
<feature type="region of interest" description="Disordered" evidence="1">
    <location>
        <begin position="1"/>
        <end position="91"/>
    </location>
</feature>
<proteinExistence type="predicted"/>
<dbReference type="RefSeq" id="XP_001750355.1">
    <property type="nucleotide sequence ID" value="XM_001750303.1"/>
</dbReference>
<evidence type="ECO:0000313" key="2">
    <source>
        <dbReference type="EMBL" id="EDQ84854.1"/>
    </source>
</evidence>
<feature type="compositionally biased region" description="Low complexity" evidence="1">
    <location>
        <begin position="296"/>
        <end position="308"/>
    </location>
</feature>
<keyword evidence="3" id="KW-1185">Reference proteome</keyword>
<dbReference type="AlphaFoldDB" id="A9VC83"/>
<dbReference type="GeneID" id="5895615"/>
<feature type="region of interest" description="Disordered" evidence="1">
    <location>
        <begin position="258"/>
        <end position="320"/>
    </location>
</feature>
<feature type="compositionally biased region" description="Low complexity" evidence="1">
    <location>
        <begin position="137"/>
        <end position="154"/>
    </location>
</feature>
<evidence type="ECO:0000256" key="1">
    <source>
        <dbReference type="SAM" id="MobiDB-lite"/>
    </source>
</evidence>
<sequence length="404" mass="42540">MTDHGGIYHHEQPRSQARSLLDAHISSELHLLATMASDRRDRDTTTTTTTTSPATPSTPASPQTADRVGSNASPSVPRQEHRARHKLRRHGDALSAIEALNQVRRAPTASSHAHASRQPRTPPSAEAATPYGASLHATGDSSATGISASSGAHARTNGSSSSPDAVRRASELADATVVTNNLSDPLMPASLHQWAVGLPDRSNTHLSTVTGVSRSEDTSPETKPRPSARKGASSPSSSSVPSTVMATSAVARVKTALARSNSVPTGSSLPAAPEPSGDASDSGATAPRGRRRSAADARPASDAAAPASKRGKRAAGLQSKDGARQRLKFLCKQYLEKFGQHPSACVDEFIQWVRATKFKKADTRCSCEGGPNADCECSNCAHCRLERSVQMCCEGKMNWPHRSN</sequence>
<feature type="compositionally biased region" description="Low complexity" evidence="1">
    <location>
        <begin position="45"/>
        <end position="66"/>
    </location>
</feature>
<feature type="compositionally biased region" description="Polar residues" evidence="1">
    <location>
        <begin position="258"/>
        <end position="268"/>
    </location>
</feature>
<gene>
    <name evidence="2" type="ORF">MONBRDRAFT_39105</name>
</gene>
<feature type="compositionally biased region" description="Basic and acidic residues" evidence="1">
    <location>
        <begin position="214"/>
        <end position="224"/>
    </location>
</feature>